<organism evidence="8 9">
    <name type="scientific">Orchesella dallaii</name>
    <dbReference type="NCBI Taxonomy" id="48710"/>
    <lineage>
        <taxon>Eukaryota</taxon>
        <taxon>Metazoa</taxon>
        <taxon>Ecdysozoa</taxon>
        <taxon>Arthropoda</taxon>
        <taxon>Hexapoda</taxon>
        <taxon>Collembola</taxon>
        <taxon>Entomobryomorpha</taxon>
        <taxon>Entomobryoidea</taxon>
        <taxon>Orchesellidae</taxon>
        <taxon>Orchesellinae</taxon>
        <taxon>Orchesella</taxon>
    </lineage>
</organism>
<evidence type="ECO:0000256" key="2">
    <source>
        <dbReference type="ARBA" id="ARBA00010663"/>
    </source>
</evidence>
<evidence type="ECO:0000256" key="4">
    <source>
        <dbReference type="ARBA" id="ARBA00022989"/>
    </source>
</evidence>
<comment type="similarity">
    <text evidence="2">Belongs to the G-protein coupled receptor 1 family.</text>
</comment>
<dbReference type="PRINTS" id="PR00237">
    <property type="entry name" value="GPCRRHODOPSN"/>
</dbReference>
<evidence type="ECO:0000256" key="3">
    <source>
        <dbReference type="ARBA" id="ARBA00022692"/>
    </source>
</evidence>
<dbReference type="EMBL" id="CAXLJM020000035">
    <property type="protein sequence ID" value="CAL8103635.1"/>
    <property type="molecule type" value="Genomic_DNA"/>
</dbReference>
<keyword evidence="3 6" id="KW-0812">Transmembrane</keyword>
<feature type="transmembrane region" description="Helical" evidence="6">
    <location>
        <begin position="76"/>
        <end position="95"/>
    </location>
</feature>
<feature type="transmembrane region" description="Helical" evidence="6">
    <location>
        <begin position="30"/>
        <end position="55"/>
    </location>
</feature>
<dbReference type="PANTHER" id="PTHR46641:SF2">
    <property type="entry name" value="FMRFAMIDE RECEPTOR"/>
    <property type="match status" value="1"/>
</dbReference>
<dbReference type="Pfam" id="PF00001">
    <property type="entry name" value="7tm_1"/>
    <property type="match status" value="1"/>
</dbReference>
<feature type="transmembrane region" description="Helical" evidence="6">
    <location>
        <begin position="139"/>
        <end position="157"/>
    </location>
</feature>
<dbReference type="Proteomes" id="UP001642540">
    <property type="component" value="Unassembled WGS sequence"/>
</dbReference>
<dbReference type="PROSITE" id="PS50262">
    <property type="entry name" value="G_PROTEIN_RECEP_F1_2"/>
    <property type="match status" value="1"/>
</dbReference>
<name>A0ABP1QLC4_9HEXA</name>
<keyword evidence="5 6" id="KW-0472">Membrane</keyword>
<keyword evidence="9" id="KW-1185">Reference proteome</keyword>
<evidence type="ECO:0000313" key="8">
    <source>
        <dbReference type="EMBL" id="CAL8103635.1"/>
    </source>
</evidence>
<proteinExistence type="inferred from homology"/>
<evidence type="ECO:0000313" key="9">
    <source>
        <dbReference type="Proteomes" id="UP001642540"/>
    </source>
</evidence>
<dbReference type="InterPro" id="IPR000276">
    <property type="entry name" value="GPCR_Rhodpsn"/>
</dbReference>
<dbReference type="PANTHER" id="PTHR46641">
    <property type="entry name" value="FMRFAMIDE RECEPTOR-RELATED"/>
    <property type="match status" value="1"/>
</dbReference>
<evidence type="ECO:0000256" key="1">
    <source>
        <dbReference type="ARBA" id="ARBA00004370"/>
    </source>
</evidence>
<feature type="domain" description="G-protein coupled receptors family 1 profile" evidence="7">
    <location>
        <begin position="46"/>
        <end position="233"/>
    </location>
</feature>
<dbReference type="Gene3D" id="1.20.1070.10">
    <property type="entry name" value="Rhodopsin 7-helix transmembrane proteins"/>
    <property type="match status" value="1"/>
</dbReference>
<protein>
    <recommendedName>
        <fullName evidence="7">G-protein coupled receptors family 1 profile domain-containing protein</fullName>
    </recommendedName>
</protein>
<comment type="caution">
    <text evidence="8">The sequence shown here is derived from an EMBL/GenBank/DDBJ whole genome shotgun (WGS) entry which is preliminary data.</text>
</comment>
<accession>A0ABP1QLC4</accession>
<dbReference type="SUPFAM" id="SSF81321">
    <property type="entry name" value="Family A G protein-coupled receptor-like"/>
    <property type="match status" value="1"/>
</dbReference>
<gene>
    <name evidence="8" type="ORF">ODALV1_LOCUS11508</name>
</gene>
<evidence type="ECO:0000256" key="5">
    <source>
        <dbReference type="ARBA" id="ARBA00023136"/>
    </source>
</evidence>
<sequence length="277" mass="32765">MKFCEKQSPHSHIAYFENWMGRRGGTLFVYWYYLSISFMYFVRSGSTFATMLITVERYLVITYPLKSASWFTSGKTRIAAFCVFMIAAVLAFPRFTMYVDTNDLTDIPSLKGLKHILRSTKLNRFFYVTLKTLHSQIDFWLPFPILLIFNILSFRKVKRIAKKRKELNMSRSERKDIRATKMFLPVSIVLFLCNIEFVITYIYIVVFKIVFRELFTLLFLFVAVNSSANLIIYYLREAQFRAETRAVVWSWFPLLRKRDTNISPSCFIPISSISRKE</sequence>
<dbReference type="InterPro" id="IPR052954">
    <property type="entry name" value="GPCR-Ligand_Int"/>
</dbReference>
<feature type="transmembrane region" description="Helical" evidence="6">
    <location>
        <begin position="216"/>
        <end position="235"/>
    </location>
</feature>
<reference evidence="8 9" key="1">
    <citation type="submission" date="2024-08" db="EMBL/GenBank/DDBJ databases">
        <authorList>
            <person name="Cucini C."/>
            <person name="Frati F."/>
        </authorList>
    </citation>
    <scope>NUCLEOTIDE SEQUENCE [LARGE SCALE GENOMIC DNA]</scope>
</reference>
<evidence type="ECO:0000259" key="7">
    <source>
        <dbReference type="PROSITE" id="PS50262"/>
    </source>
</evidence>
<feature type="transmembrane region" description="Helical" evidence="6">
    <location>
        <begin position="182"/>
        <end position="204"/>
    </location>
</feature>
<comment type="subcellular location">
    <subcellularLocation>
        <location evidence="1">Membrane</location>
    </subcellularLocation>
</comment>
<dbReference type="InterPro" id="IPR017452">
    <property type="entry name" value="GPCR_Rhodpsn_7TM"/>
</dbReference>
<keyword evidence="4 6" id="KW-1133">Transmembrane helix</keyword>
<evidence type="ECO:0000256" key="6">
    <source>
        <dbReference type="SAM" id="Phobius"/>
    </source>
</evidence>